<feature type="compositionally biased region" description="Polar residues" evidence="2">
    <location>
        <begin position="239"/>
        <end position="262"/>
    </location>
</feature>
<accession>A0A1I7TQK7</accession>
<evidence type="ECO:0000256" key="2">
    <source>
        <dbReference type="SAM" id="MobiDB-lite"/>
    </source>
</evidence>
<feature type="compositionally biased region" description="Polar residues" evidence="2">
    <location>
        <begin position="206"/>
        <end position="223"/>
    </location>
</feature>
<feature type="coiled-coil region" evidence="1">
    <location>
        <begin position="840"/>
        <end position="885"/>
    </location>
</feature>
<feature type="region of interest" description="Disordered" evidence="2">
    <location>
        <begin position="206"/>
        <end position="407"/>
    </location>
</feature>
<feature type="compositionally biased region" description="Basic and acidic residues" evidence="2">
    <location>
        <begin position="555"/>
        <end position="564"/>
    </location>
</feature>
<dbReference type="PANTHER" id="PTHR21566:SF2">
    <property type="entry name" value="CILIA- AND FLAGELLA-ASSOCIATED PROTEIN 251-LIKE-RELATED"/>
    <property type="match status" value="1"/>
</dbReference>
<dbReference type="Pfam" id="PF05218">
    <property type="entry name" value="DUF713"/>
    <property type="match status" value="1"/>
</dbReference>
<feature type="compositionally biased region" description="Polar residues" evidence="2">
    <location>
        <begin position="459"/>
        <end position="473"/>
    </location>
</feature>
<dbReference type="AlphaFoldDB" id="A0A1I7TQK7"/>
<feature type="region of interest" description="Disordered" evidence="2">
    <location>
        <begin position="156"/>
        <end position="182"/>
    </location>
</feature>
<evidence type="ECO:0000313" key="3">
    <source>
        <dbReference type="Proteomes" id="UP000095282"/>
    </source>
</evidence>
<dbReference type="WBParaSite" id="Csp11.Scaffold629.g10786.t2">
    <property type="protein sequence ID" value="Csp11.Scaffold629.g10786.t2"/>
    <property type="gene ID" value="Csp11.Scaffold629.g10786"/>
</dbReference>
<feature type="compositionally biased region" description="Polar residues" evidence="2">
    <location>
        <begin position="365"/>
        <end position="381"/>
    </location>
</feature>
<name>A0A1I7TQK7_9PELO</name>
<feature type="compositionally biased region" description="Low complexity" evidence="2">
    <location>
        <begin position="693"/>
        <end position="708"/>
    </location>
</feature>
<keyword evidence="1" id="KW-0175">Coiled coil</keyword>
<feature type="region of interest" description="Disordered" evidence="2">
    <location>
        <begin position="437"/>
        <end position="504"/>
    </location>
</feature>
<organism evidence="3 4">
    <name type="scientific">Caenorhabditis tropicalis</name>
    <dbReference type="NCBI Taxonomy" id="1561998"/>
    <lineage>
        <taxon>Eukaryota</taxon>
        <taxon>Metazoa</taxon>
        <taxon>Ecdysozoa</taxon>
        <taxon>Nematoda</taxon>
        <taxon>Chromadorea</taxon>
        <taxon>Rhabditida</taxon>
        <taxon>Rhabditina</taxon>
        <taxon>Rhabditomorpha</taxon>
        <taxon>Rhabditoidea</taxon>
        <taxon>Rhabditidae</taxon>
        <taxon>Peloderinae</taxon>
        <taxon>Caenorhabditis</taxon>
    </lineage>
</organism>
<dbReference type="Proteomes" id="UP000095282">
    <property type="component" value="Unplaced"/>
</dbReference>
<feature type="compositionally biased region" description="Basic and acidic residues" evidence="2">
    <location>
        <begin position="388"/>
        <end position="402"/>
    </location>
</feature>
<feature type="compositionally biased region" description="Basic and acidic residues" evidence="2">
    <location>
        <begin position="224"/>
        <end position="238"/>
    </location>
</feature>
<keyword evidence="3" id="KW-1185">Reference proteome</keyword>
<dbReference type="eggNOG" id="ENOG502RA8G">
    <property type="taxonomic scope" value="Eukaryota"/>
</dbReference>
<protein>
    <submittedName>
        <fullName evidence="4">Calponin-homology (CH) domain-containing protein</fullName>
    </submittedName>
</protein>
<feature type="compositionally biased region" description="Polar residues" evidence="2">
    <location>
        <begin position="314"/>
        <end position="351"/>
    </location>
</feature>
<feature type="compositionally biased region" description="Basic and acidic residues" evidence="2">
    <location>
        <begin position="292"/>
        <end position="302"/>
    </location>
</feature>
<sequence>MKSIHISNEMIECFHICERERNFVKFFDCHKSLISDLTEFLSKVSINNTPHSFIVKNFGKLFCLLRKFDVYHPQLSTSGTYGLEEGPGIAICADIKNAITNRNWNHFFEKYQCVADYIIDAARNQKIVSICIELGDKCYPNFSSREKALENSDPTLKWVKPSETDNRNRGKHEYSKNSNEMLKTIPQPYRSNDCSRCSHKQTSFAPLSPTVSQFSSNHSSTSITRKDDRSIVLSRRQEPTPSHTFPSSNYVPYNNTSPNSGVMMNRSEGKDEKNHYFNPGVAIFGGPPGLDKNMRHQKEKVQDSYYQPIRSLPTPHQINSASQTMGPGDNQSISWQNQSPHTLNDNGYDSAQSKKESNNHRSDFGSLNTSSQPNFDSSKCDSVSGKRSRFENLHDEGMEKKISQNTNDYNSIYTERTSNSHPYAVDRSSNVPTMASGGHSIVHNSHDGSTDMRAPNGHNYDSISFEKQSSQNGRDIAQYDHRNSSSSIQEEYKNGGNIQQNDERSCSINSKISFKFDRNHYDSVNPATPTRSDLPYCSILVSSERSTSLSPHSLPENRETRNTSHMDTSFGRFNDTSVSEEQSLFENHYDEGADTPAVKIHDTNYTGEQFSCRDIIQQDSSKIPNSVPEEDVNRENIYLNNRSNSPIETEMPSNIPKKEYDSLKHLPQTQGEMNHSNCSPLVLEEYSTSFPEQSSTGSNNTQGTSLNGFSLCQETEDTLKRLDSSKKVDVTDGTLEDQVDDSQVDFESRQKKIDEQAALVDSIFNLKDLQRPAVEKQKSVDGTDDPAFSDFKADMSFVNLQTTEVLDKENQRIQELRDHEYDTLRPHSPAPEEVENDSFNAEFQEILEKQREELRQKREERKRKQEELEEELRQLRRESRERFKMFMNCIMLRQRFDQQENQWKEWIWDCSKNISTLRKYYSVFEEDFQFLIRKSKTLDGEDLIDFENEKTRFSRYVMKAFSALQDDFNTLKDIEQYYSDAVFLRVLQKCLADVGCLLLVIYETTESLDPSTFGTLGEKMMKLRVDLIYSTEKLRDICKDQNYEYSDVEFPEPPSKYDIQEVD</sequence>
<feature type="compositionally biased region" description="Basic and acidic residues" evidence="2">
    <location>
        <begin position="160"/>
        <end position="175"/>
    </location>
</feature>
<dbReference type="InterPro" id="IPR007883">
    <property type="entry name" value="DUF713"/>
</dbReference>
<evidence type="ECO:0000256" key="1">
    <source>
        <dbReference type="SAM" id="Coils"/>
    </source>
</evidence>
<reference evidence="4" key="1">
    <citation type="submission" date="2016-11" db="UniProtKB">
        <authorList>
            <consortium name="WormBaseParasite"/>
        </authorList>
    </citation>
    <scope>IDENTIFICATION</scope>
</reference>
<feature type="region of interest" description="Disordered" evidence="2">
    <location>
        <begin position="687"/>
        <end position="708"/>
    </location>
</feature>
<feature type="region of interest" description="Disordered" evidence="2">
    <location>
        <begin position="545"/>
        <end position="571"/>
    </location>
</feature>
<proteinExistence type="predicted"/>
<feature type="compositionally biased region" description="Basic and acidic residues" evidence="2">
    <location>
        <begin position="352"/>
        <end position="363"/>
    </location>
</feature>
<dbReference type="PANTHER" id="PTHR21566">
    <property type="entry name" value="CILIA- AND FLAGELLA-ASSOCIATED PROTEIN 251-LIKE-RELATED-RELATED"/>
    <property type="match status" value="1"/>
</dbReference>
<evidence type="ECO:0000313" key="4">
    <source>
        <dbReference type="WBParaSite" id="Csp11.Scaffold629.g10786.t2"/>
    </source>
</evidence>